<feature type="transmembrane region" description="Helical" evidence="7">
    <location>
        <begin position="45"/>
        <end position="66"/>
    </location>
</feature>
<evidence type="ECO:0000313" key="10">
    <source>
        <dbReference type="Proteomes" id="UP001628179"/>
    </source>
</evidence>
<dbReference type="Pfam" id="PF20684">
    <property type="entry name" value="Fung_rhodopsin"/>
    <property type="match status" value="1"/>
</dbReference>
<accession>A0ABQ0GC41</accession>
<dbReference type="InterPro" id="IPR049326">
    <property type="entry name" value="Rhodopsin_dom_fungi"/>
</dbReference>
<feature type="transmembrane region" description="Helical" evidence="7">
    <location>
        <begin position="158"/>
        <end position="184"/>
    </location>
</feature>
<evidence type="ECO:0000256" key="1">
    <source>
        <dbReference type="ARBA" id="ARBA00004141"/>
    </source>
</evidence>
<keyword evidence="3 7" id="KW-1133">Transmembrane helix</keyword>
<dbReference type="PANTHER" id="PTHR33048">
    <property type="entry name" value="PTH11-LIKE INTEGRAL MEMBRANE PROTEIN (AFU_ORTHOLOGUE AFUA_5G11245)"/>
    <property type="match status" value="1"/>
</dbReference>
<comment type="caution">
    <text evidence="9">The sequence shown here is derived from an EMBL/GenBank/DDBJ whole genome shotgun (WGS) entry which is preliminary data.</text>
</comment>
<comment type="subcellular location">
    <subcellularLocation>
        <location evidence="1">Membrane</location>
        <topology evidence="1">Multi-pass membrane protein</topology>
    </subcellularLocation>
</comment>
<protein>
    <recommendedName>
        <fullName evidence="8">Rhodopsin domain-containing protein</fullName>
    </recommendedName>
</protein>
<evidence type="ECO:0000256" key="5">
    <source>
        <dbReference type="ARBA" id="ARBA00038359"/>
    </source>
</evidence>
<evidence type="ECO:0000256" key="3">
    <source>
        <dbReference type="ARBA" id="ARBA00022989"/>
    </source>
</evidence>
<keyword evidence="2 7" id="KW-0812">Transmembrane</keyword>
<evidence type="ECO:0000259" key="8">
    <source>
        <dbReference type="Pfam" id="PF20684"/>
    </source>
</evidence>
<dbReference type="EMBL" id="BAAFSV010000003">
    <property type="protein sequence ID" value="GAB1315321.1"/>
    <property type="molecule type" value="Genomic_DNA"/>
</dbReference>
<gene>
    <name evidence="9" type="ORF">MFIFM68171_05531</name>
</gene>
<feature type="transmembrane region" description="Helical" evidence="7">
    <location>
        <begin position="280"/>
        <end position="300"/>
    </location>
</feature>
<dbReference type="InterPro" id="IPR052337">
    <property type="entry name" value="SAT4-like"/>
</dbReference>
<dbReference type="RefSeq" id="XP_070917052.1">
    <property type="nucleotide sequence ID" value="XM_071060951.1"/>
</dbReference>
<sequence>MASIIQNFPNLPPAVQEQIFNGPARAPPPGVVPNFDNPPNRTSEAIAVIVLCLFLSTTAVLGRIYSKVFILKKVRLEDYLGLLAFATYIVLAWVYLDFLRICGSFVHQYNVRFRDIVEIAKLLSFGLTISYAGALLFAKTAILLEWIHIFAPDRTRPFFYWSSYIMIMANLLLYTGSIIASAITCIPHESIYYPWVAGRCIDRKALGVVTAFFNVVLDLLILILPQPIIWSMKMHRERRLGISAIFGMGLLATACAAGRVAATFALEYAPGDSTYTISPVLLWSFPEVTCVLLVFCMPALPKTFSEHGLPYKMARSVGSWTKVIRSRTTGGGDSDSNQFHPAGTWPILPTTVRSRTGTGDDKNERSINMDELEVVRDKDAAHLPEMTDYGHHLSPTPPVSGESPFGWTQSDSAMGRTEGRQGR</sequence>
<keyword evidence="4 7" id="KW-0472">Membrane</keyword>
<organism evidence="9 10">
    <name type="scientific">Madurella fahalii</name>
    <dbReference type="NCBI Taxonomy" id="1157608"/>
    <lineage>
        <taxon>Eukaryota</taxon>
        <taxon>Fungi</taxon>
        <taxon>Dikarya</taxon>
        <taxon>Ascomycota</taxon>
        <taxon>Pezizomycotina</taxon>
        <taxon>Sordariomycetes</taxon>
        <taxon>Sordariomycetidae</taxon>
        <taxon>Sordariales</taxon>
        <taxon>Sordariales incertae sedis</taxon>
        <taxon>Madurella</taxon>
    </lineage>
</organism>
<feature type="region of interest" description="Disordered" evidence="6">
    <location>
        <begin position="386"/>
        <end position="423"/>
    </location>
</feature>
<proteinExistence type="inferred from homology"/>
<feature type="domain" description="Rhodopsin" evidence="8">
    <location>
        <begin position="63"/>
        <end position="304"/>
    </location>
</feature>
<feature type="transmembrane region" description="Helical" evidence="7">
    <location>
        <begin position="116"/>
        <end position="137"/>
    </location>
</feature>
<evidence type="ECO:0000256" key="4">
    <source>
        <dbReference type="ARBA" id="ARBA00023136"/>
    </source>
</evidence>
<evidence type="ECO:0000256" key="6">
    <source>
        <dbReference type="SAM" id="MobiDB-lite"/>
    </source>
</evidence>
<dbReference type="GeneID" id="98176274"/>
<keyword evidence="10" id="KW-1185">Reference proteome</keyword>
<feature type="transmembrane region" description="Helical" evidence="7">
    <location>
        <begin position="78"/>
        <end position="96"/>
    </location>
</feature>
<dbReference type="Proteomes" id="UP001628179">
    <property type="component" value="Unassembled WGS sequence"/>
</dbReference>
<feature type="transmembrane region" description="Helical" evidence="7">
    <location>
        <begin position="204"/>
        <end position="224"/>
    </location>
</feature>
<evidence type="ECO:0000313" key="9">
    <source>
        <dbReference type="EMBL" id="GAB1315321.1"/>
    </source>
</evidence>
<feature type="region of interest" description="Disordered" evidence="6">
    <location>
        <begin position="327"/>
        <end position="366"/>
    </location>
</feature>
<comment type="similarity">
    <text evidence="5">Belongs to the SAT4 family.</text>
</comment>
<evidence type="ECO:0000256" key="2">
    <source>
        <dbReference type="ARBA" id="ARBA00022692"/>
    </source>
</evidence>
<evidence type="ECO:0000256" key="7">
    <source>
        <dbReference type="SAM" id="Phobius"/>
    </source>
</evidence>
<reference evidence="9 10" key="1">
    <citation type="submission" date="2024-09" db="EMBL/GenBank/DDBJ databases">
        <title>Itraconazole resistance in Madurella fahalii resulting from another homologue of gene encoding cytochrome P450 14-alpha sterol demethylase (CYP51).</title>
        <authorList>
            <person name="Yoshioka I."/>
            <person name="Fahal A.H."/>
            <person name="Kaneko S."/>
            <person name="Yaguchi T."/>
        </authorList>
    </citation>
    <scope>NUCLEOTIDE SEQUENCE [LARGE SCALE GENOMIC DNA]</scope>
    <source>
        <strain evidence="9 10">IFM 68171</strain>
    </source>
</reference>
<feature type="transmembrane region" description="Helical" evidence="7">
    <location>
        <begin position="245"/>
        <end position="268"/>
    </location>
</feature>
<dbReference type="PANTHER" id="PTHR33048:SF47">
    <property type="entry name" value="INTEGRAL MEMBRANE PROTEIN-RELATED"/>
    <property type="match status" value="1"/>
</dbReference>
<name>A0ABQ0GC41_9PEZI</name>